<dbReference type="AlphaFoldDB" id="A0A401L5W8"/>
<comment type="caution">
    <text evidence="1">The sequence shown here is derived from an EMBL/GenBank/DDBJ whole genome shotgun (WGS) entry which is preliminary data.</text>
</comment>
<name>A0A401L5W8_ASPAW</name>
<dbReference type="Gene3D" id="3.30.559.10">
    <property type="entry name" value="Chloramphenicol acetyltransferase-like domain"/>
    <property type="match status" value="2"/>
</dbReference>
<evidence type="ECO:0000313" key="1">
    <source>
        <dbReference type="EMBL" id="GCB26919.1"/>
    </source>
</evidence>
<dbReference type="EMBL" id="BDHI01000028">
    <property type="protein sequence ID" value="GCB26919.1"/>
    <property type="molecule type" value="Genomic_DNA"/>
</dbReference>
<accession>A0A401L5W8</accession>
<evidence type="ECO:0000313" key="2">
    <source>
        <dbReference type="Proteomes" id="UP000286921"/>
    </source>
</evidence>
<gene>
    <name evidence="1" type="ORF">AAWM_09804</name>
</gene>
<organism evidence="1 2">
    <name type="scientific">Aspergillus awamori</name>
    <name type="common">Black koji mold</name>
    <dbReference type="NCBI Taxonomy" id="105351"/>
    <lineage>
        <taxon>Eukaryota</taxon>
        <taxon>Fungi</taxon>
        <taxon>Dikarya</taxon>
        <taxon>Ascomycota</taxon>
        <taxon>Pezizomycotina</taxon>
        <taxon>Eurotiomycetes</taxon>
        <taxon>Eurotiomycetidae</taxon>
        <taxon>Eurotiales</taxon>
        <taxon>Aspergillaceae</taxon>
        <taxon>Aspergillus</taxon>
    </lineage>
</organism>
<protein>
    <submittedName>
        <fullName evidence="1">Uncharacterized protein</fullName>
    </submittedName>
</protein>
<dbReference type="Proteomes" id="UP000286921">
    <property type="component" value="Unassembled WGS sequence"/>
</dbReference>
<dbReference type="InterPro" id="IPR023213">
    <property type="entry name" value="CAT-like_dom_sf"/>
</dbReference>
<reference evidence="1 2" key="1">
    <citation type="submission" date="2016-09" db="EMBL/GenBank/DDBJ databases">
        <title>Aspergillus awamori IFM 58123T.</title>
        <authorList>
            <person name="Kusuya Y."/>
            <person name="Shimizu M."/>
            <person name="Takahashi H."/>
            <person name="Yaguchi T."/>
        </authorList>
    </citation>
    <scope>NUCLEOTIDE SEQUENCE [LARGE SCALE GENOMIC DNA]</scope>
    <source>
        <strain evidence="1 2">IFM 58123</strain>
    </source>
</reference>
<sequence>MAKPTSDVELSPADLGLPRFVEAHLAIVVRAKPEPLDCQRAAQELLATYPMLAMRMDFWVCHCFPDSIIFSLAKGPDLMDLGLQQRTKLLHSDYPAEIYHSRTLKKDLDEVLPCRTAKVGLPAVQLLDTCSLIDCLNFNRDIWDEICGEPVLRIRVVFFNDAWAVRFIMSHTLGDIRAMHWIANSFFAFLSGREVQTVSPIRSILAFKSDIMDSWNALTASGTTHSVAEDHQHEIVAGWLPTIMSGARQILWSAYEANSPRRQVNKSLFIPQCIIDHWVQEARREGIQVTEHDLLMGFIYEATSQALSAPPHFTFLMNFHQQLQSPGPLGNTWFRIPIPALHKSKSSPSTPFTKDHSSTLLPMLLHHAQLIRDTIIKCRHPACFPEIYEQHRRLGTTPWRPRSFGTRSPHVMVSCWTKQQWYELDCTEGTPLFVDLGACFYRLFQLLGVQGPDDFVGTIKCPGGRNSTLMGDHEGYWVQGRLPEVTWATMVDMLTVVSFGDGGGQKQGLGQTFANI</sequence>
<keyword evidence="2" id="KW-1185">Reference proteome</keyword>
<proteinExistence type="predicted"/>